<organism evidence="2 3">
    <name type="scientific">Bilifractor porci</name>
    <dbReference type="NCBI Taxonomy" id="2606636"/>
    <lineage>
        <taxon>Bacteria</taxon>
        <taxon>Bacillati</taxon>
        <taxon>Bacillota</taxon>
        <taxon>Clostridia</taxon>
        <taxon>Lachnospirales</taxon>
        <taxon>Lachnospiraceae</taxon>
        <taxon>Bilifractor</taxon>
    </lineage>
</organism>
<reference evidence="2 3" key="1">
    <citation type="submission" date="2019-08" db="EMBL/GenBank/DDBJ databases">
        <title>In-depth cultivation of the pig gut microbiome towards novel bacterial diversity and tailored functional studies.</title>
        <authorList>
            <person name="Wylensek D."/>
            <person name="Hitch T.C.A."/>
            <person name="Clavel T."/>
        </authorList>
    </citation>
    <scope>NUCLEOTIDE SEQUENCE [LARGE SCALE GENOMIC DNA]</scope>
    <source>
        <strain evidence="2 3">Oil+RF-744-WCA-WT-13</strain>
    </source>
</reference>
<accession>A0A7X2P6Q5</accession>
<protein>
    <submittedName>
        <fullName evidence="2">PucR family transcriptional regulator</fullName>
    </submittedName>
</protein>
<dbReference type="InterPro" id="IPR042070">
    <property type="entry name" value="PucR_C-HTH_sf"/>
</dbReference>
<evidence type="ECO:0000259" key="1">
    <source>
        <dbReference type="Pfam" id="PF13556"/>
    </source>
</evidence>
<dbReference type="AlphaFoldDB" id="A0A7X2P6Q5"/>
<comment type="caution">
    <text evidence="2">The sequence shown here is derived from an EMBL/GenBank/DDBJ whole genome shotgun (WGS) entry which is preliminary data.</text>
</comment>
<dbReference type="InterPro" id="IPR051448">
    <property type="entry name" value="CdaR-like_regulators"/>
</dbReference>
<dbReference type="Gene3D" id="1.10.10.2840">
    <property type="entry name" value="PucR C-terminal helix-turn-helix domain"/>
    <property type="match status" value="1"/>
</dbReference>
<sequence>MKLYLDIISDMLSPSFFLTYRANPSGERELGRPRYYEGPDSPEGYLYFLTNHGDSPVGPGSYICWEAPNMSRPRNTSYIILPRELNLFRIYNQLQSIYDLFDEWENECLQVIDRYQDYRTLIRKTWSFFQLPILLIDNQFKIIAIAHDPGTNLSLFENDDNLLPEVMEDMISNPRHRDLETKKGVCTLEMDSTYLVYNLIDNGEYHGRLILGQPRQNYLARNSRILEKLAYFTTILLHRYGSLRVGSAAQNTLHSFFSESLKGTVPGPQEIGELEQSTGWTEDQNYLIAVFLPEHRLKKELYPPYLISQIEERWKGACAVDNQGTVVLLENLSVYGGLKKLDDFYQSLAYLVRDGLMIAGCSRPFTGLQELPQYFRQAQFSIEFGQKKDSTRWYFRFDDYGLDYLIQYGLGSFKPEQVCHPALLKLRTHDQEKNTSYYLTLYTFFRERFNMSRAAEKLYIHRSTFINRMERIEEITSLDLDNFDTRLYLGISFHLLKEPESGMQFQFYL</sequence>
<evidence type="ECO:0000313" key="2">
    <source>
        <dbReference type="EMBL" id="MST81080.1"/>
    </source>
</evidence>
<dbReference type="Proteomes" id="UP000466864">
    <property type="component" value="Unassembled WGS sequence"/>
</dbReference>
<keyword evidence="3" id="KW-1185">Reference proteome</keyword>
<proteinExistence type="predicted"/>
<dbReference type="InterPro" id="IPR025736">
    <property type="entry name" value="PucR_C-HTH_dom"/>
</dbReference>
<dbReference type="EMBL" id="VUMV01000001">
    <property type="protein sequence ID" value="MST81080.1"/>
    <property type="molecule type" value="Genomic_DNA"/>
</dbReference>
<evidence type="ECO:0000313" key="3">
    <source>
        <dbReference type="Proteomes" id="UP000466864"/>
    </source>
</evidence>
<gene>
    <name evidence="2" type="ORF">FYJ60_01855</name>
</gene>
<dbReference type="RefSeq" id="WP_154456875.1">
    <property type="nucleotide sequence ID" value="NZ_VUMV01000001.1"/>
</dbReference>
<feature type="domain" description="PucR C-terminal helix-turn-helix" evidence="1">
    <location>
        <begin position="440"/>
        <end position="494"/>
    </location>
</feature>
<dbReference type="PANTHER" id="PTHR33744">
    <property type="entry name" value="CARBOHYDRATE DIACID REGULATOR"/>
    <property type="match status" value="1"/>
</dbReference>
<dbReference type="Pfam" id="PF13556">
    <property type="entry name" value="HTH_30"/>
    <property type="match status" value="1"/>
</dbReference>
<name>A0A7X2P6Q5_9FIRM</name>